<dbReference type="InterPro" id="IPR000064">
    <property type="entry name" value="NLP_P60_dom"/>
</dbReference>
<comment type="similarity">
    <text evidence="1">Belongs to the peptidase C40 family.</text>
</comment>
<evidence type="ECO:0000259" key="6">
    <source>
        <dbReference type="PROSITE" id="PS51935"/>
    </source>
</evidence>
<dbReference type="RefSeq" id="WP_196609525.1">
    <property type="nucleotide sequence ID" value="NZ_VRYY01000301.1"/>
</dbReference>
<evidence type="ECO:0000256" key="4">
    <source>
        <dbReference type="ARBA" id="ARBA00022807"/>
    </source>
</evidence>
<gene>
    <name evidence="7" type="ORF">FVW20_10720</name>
</gene>
<dbReference type="InterPro" id="IPR038765">
    <property type="entry name" value="Papain-like_cys_pep_sf"/>
</dbReference>
<keyword evidence="3" id="KW-0378">Hydrolase</keyword>
<protein>
    <submittedName>
        <fullName evidence="7">NlpC/P60 family protein</fullName>
    </submittedName>
</protein>
<accession>A0ABS0J4V9</accession>
<dbReference type="PROSITE" id="PS51935">
    <property type="entry name" value="NLPC_P60"/>
    <property type="match status" value="1"/>
</dbReference>
<dbReference type="Gene3D" id="3.90.1720.10">
    <property type="entry name" value="endopeptidase domain like (from Nostoc punctiforme)"/>
    <property type="match status" value="1"/>
</dbReference>
<evidence type="ECO:0000313" key="7">
    <source>
        <dbReference type="EMBL" id="MBG3877480.1"/>
    </source>
</evidence>
<feature type="domain" description="NlpC/P60" evidence="6">
    <location>
        <begin position="97"/>
        <end position="222"/>
    </location>
</feature>
<comment type="caution">
    <text evidence="7">The sequence shown here is derived from an EMBL/GenBank/DDBJ whole genome shotgun (WGS) entry which is preliminary data.</text>
</comment>
<evidence type="ECO:0000313" key="8">
    <source>
        <dbReference type="Proteomes" id="UP001194469"/>
    </source>
</evidence>
<dbReference type="InterPro" id="IPR051202">
    <property type="entry name" value="Peptidase_C40"/>
</dbReference>
<dbReference type="Proteomes" id="UP001194469">
    <property type="component" value="Unassembled WGS sequence"/>
</dbReference>
<organism evidence="7 8">
    <name type="scientific">Nitratidesulfovibrio oxamicus</name>
    <dbReference type="NCBI Taxonomy" id="32016"/>
    <lineage>
        <taxon>Bacteria</taxon>
        <taxon>Pseudomonadati</taxon>
        <taxon>Thermodesulfobacteriota</taxon>
        <taxon>Desulfovibrionia</taxon>
        <taxon>Desulfovibrionales</taxon>
        <taxon>Desulfovibrionaceae</taxon>
        <taxon>Nitratidesulfovibrio</taxon>
    </lineage>
</organism>
<proteinExistence type="inferred from homology"/>
<dbReference type="PANTHER" id="PTHR47053">
    <property type="entry name" value="MUREIN DD-ENDOPEPTIDASE MEPH-RELATED"/>
    <property type="match status" value="1"/>
</dbReference>
<sequence length="233" mass="24739">MRPAHSADMNRRAHPDSIATATPQRAGTRGAEHCAHRHGHAPVGQQTATGAARRSAARWTALAVLLLSVVALAGCAGKQQIAIPPDAQPQTRQQAPSAPSQALVHTARSALGVPYRNGGRTPAEGFDCSGFVWWTFHQHGVNLPRTTEEQAACGSPVPPGHELRPADIIVFRTGSGPLGLHTAIYTGGGQFVHSPKPGGTVREESLTVHYWQRAFIAARRILRPADQPVASQP</sequence>
<evidence type="ECO:0000256" key="2">
    <source>
        <dbReference type="ARBA" id="ARBA00022670"/>
    </source>
</evidence>
<dbReference type="EMBL" id="VRYY01000301">
    <property type="protein sequence ID" value="MBG3877480.1"/>
    <property type="molecule type" value="Genomic_DNA"/>
</dbReference>
<dbReference type="SUPFAM" id="SSF54001">
    <property type="entry name" value="Cysteine proteinases"/>
    <property type="match status" value="1"/>
</dbReference>
<evidence type="ECO:0000256" key="3">
    <source>
        <dbReference type="ARBA" id="ARBA00022801"/>
    </source>
</evidence>
<keyword evidence="4" id="KW-0788">Thiol protease</keyword>
<reference evidence="7 8" key="1">
    <citation type="submission" date="2019-08" db="EMBL/GenBank/DDBJ databases">
        <authorList>
            <person name="Luo N."/>
        </authorList>
    </citation>
    <scope>NUCLEOTIDE SEQUENCE [LARGE SCALE GENOMIC DNA]</scope>
    <source>
        <strain evidence="7 8">NCIMB 9442</strain>
    </source>
</reference>
<evidence type="ECO:0000256" key="1">
    <source>
        <dbReference type="ARBA" id="ARBA00007074"/>
    </source>
</evidence>
<feature type="region of interest" description="Disordered" evidence="5">
    <location>
        <begin position="1"/>
        <end position="49"/>
    </location>
</feature>
<evidence type="ECO:0000256" key="5">
    <source>
        <dbReference type="SAM" id="MobiDB-lite"/>
    </source>
</evidence>
<dbReference type="Pfam" id="PF00877">
    <property type="entry name" value="NLPC_P60"/>
    <property type="match status" value="1"/>
</dbReference>
<name>A0ABS0J4V9_9BACT</name>
<dbReference type="PANTHER" id="PTHR47053:SF1">
    <property type="entry name" value="MUREIN DD-ENDOPEPTIDASE MEPH-RELATED"/>
    <property type="match status" value="1"/>
</dbReference>
<keyword evidence="8" id="KW-1185">Reference proteome</keyword>
<keyword evidence="2" id="KW-0645">Protease</keyword>